<evidence type="ECO:0000313" key="2">
    <source>
        <dbReference type="EMBL" id="TNN79765.1"/>
    </source>
</evidence>
<comment type="caution">
    <text evidence="2">The sequence shown here is derived from an EMBL/GenBank/DDBJ whole genome shotgun (WGS) entry which is preliminary data.</text>
</comment>
<keyword evidence="3" id="KW-1185">Reference proteome</keyword>
<protein>
    <submittedName>
        <fullName evidence="2">Uncharacterized protein</fullName>
    </submittedName>
</protein>
<organism evidence="2 3">
    <name type="scientific">Liparis tanakae</name>
    <name type="common">Tanaka's snailfish</name>
    <dbReference type="NCBI Taxonomy" id="230148"/>
    <lineage>
        <taxon>Eukaryota</taxon>
        <taxon>Metazoa</taxon>
        <taxon>Chordata</taxon>
        <taxon>Craniata</taxon>
        <taxon>Vertebrata</taxon>
        <taxon>Euteleostomi</taxon>
        <taxon>Actinopterygii</taxon>
        <taxon>Neopterygii</taxon>
        <taxon>Teleostei</taxon>
        <taxon>Neoteleostei</taxon>
        <taxon>Acanthomorphata</taxon>
        <taxon>Eupercaria</taxon>
        <taxon>Perciformes</taxon>
        <taxon>Cottioidei</taxon>
        <taxon>Cottales</taxon>
        <taxon>Liparidae</taxon>
        <taxon>Liparis</taxon>
    </lineage>
</organism>
<proteinExistence type="predicted"/>
<feature type="compositionally biased region" description="Polar residues" evidence="1">
    <location>
        <begin position="67"/>
        <end position="84"/>
    </location>
</feature>
<gene>
    <name evidence="2" type="ORF">EYF80_009999</name>
</gene>
<dbReference type="AlphaFoldDB" id="A0A4Z2IPE6"/>
<dbReference type="Proteomes" id="UP000314294">
    <property type="component" value="Unassembled WGS sequence"/>
</dbReference>
<sequence length="186" mass="19612">MRARGLSMASGPSGRPGLPAREAARAESPIESASATTRDLHMEGGSVRAPSGRTNCATLRIVPPTLPSTERSSVPSSTANSSEDGTTTGGRTPGWTIKMSVSCTALLRDMISSLPWPAKLRMGHSAHRTALMSVSTDCVRKWAVTVFWAPRLFLTLAGCVVETTPPVRSTKDSTASSIIPTSTMGW</sequence>
<dbReference type="EMBL" id="SRLO01000061">
    <property type="protein sequence ID" value="TNN79765.1"/>
    <property type="molecule type" value="Genomic_DNA"/>
</dbReference>
<reference evidence="2 3" key="1">
    <citation type="submission" date="2019-03" db="EMBL/GenBank/DDBJ databases">
        <title>First draft genome of Liparis tanakae, snailfish: a comprehensive survey of snailfish specific genes.</title>
        <authorList>
            <person name="Kim W."/>
            <person name="Song I."/>
            <person name="Jeong J.-H."/>
            <person name="Kim D."/>
            <person name="Kim S."/>
            <person name="Ryu S."/>
            <person name="Song J.Y."/>
            <person name="Lee S.K."/>
        </authorList>
    </citation>
    <scope>NUCLEOTIDE SEQUENCE [LARGE SCALE GENOMIC DNA]</scope>
    <source>
        <tissue evidence="2">Muscle</tissue>
    </source>
</reference>
<name>A0A4Z2IPE6_9TELE</name>
<accession>A0A4Z2IPE6</accession>
<evidence type="ECO:0000256" key="1">
    <source>
        <dbReference type="SAM" id="MobiDB-lite"/>
    </source>
</evidence>
<feature type="region of interest" description="Disordered" evidence="1">
    <location>
        <begin position="1"/>
        <end position="94"/>
    </location>
</feature>
<evidence type="ECO:0000313" key="3">
    <source>
        <dbReference type="Proteomes" id="UP000314294"/>
    </source>
</evidence>